<sequence>MHDKISILLTDEKLQVEDALRKVQSDRAGAVDMFLGTVRNHTQDRRVVRLDYEAYDAMAVKEMEKLAMQVCDRWPVEKIAIHHRKGTLEIGDMAVIIAVATPHRQEAFEACKYTIDTLKQTVPIWKKEIFDDGEVWVSAHP</sequence>
<dbReference type="GO" id="GO:0030366">
    <property type="term" value="F:molybdopterin synthase activity"/>
    <property type="evidence" value="ECO:0007669"/>
    <property type="project" value="UniProtKB-EC"/>
</dbReference>
<dbReference type="SUPFAM" id="SSF54690">
    <property type="entry name" value="Molybdopterin synthase subunit MoaE"/>
    <property type="match status" value="1"/>
</dbReference>
<gene>
    <name evidence="13" type="ORF">K4G66_04335</name>
</gene>
<dbReference type="GO" id="GO:0006777">
    <property type="term" value="P:Mo-molybdopterin cofactor biosynthetic process"/>
    <property type="evidence" value="ECO:0007669"/>
    <property type="project" value="UniProtKB-KW"/>
</dbReference>
<dbReference type="AlphaFoldDB" id="A0AA49GSF4"/>
<name>A0AA49GSF4_9BACT</name>
<keyword evidence="6" id="KW-0501">Molybdenum cofactor biosynthesis</keyword>
<evidence type="ECO:0000256" key="9">
    <source>
        <dbReference type="ARBA" id="ARBA00030407"/>
    </source>
</evidence>
<dbReference type="EMBL" id="CP120682">
    <property type="protein sequence ID" value="WKN37935.1"/>
    <property type="molecule type" value="Genomic_DNA"/>
</dbReference>
<comment type="pathway">
    <text evidence="1">Cofactor biosynthesis; molybdopterin biosynthesis.</text>
</comment>
<dbReference type="PANTHER" id="PTHR23404">
    <property type="entry name" value="MOLYBDOPTERIN SYNTHASE RELATED"/>
    <property type="match status" value="1"/>
</dbReference>
<accession>A0AA49GSF4</accession>
<evidence type="ECO:0000256" key="10">
    <source>
        <dbReference type="ARBA" id="ARBA00030781"/>
    </source>
</evidence>
<evidence type="ECO:0000256" key="5">
    <source>
        <dbReference type="ARBA" id="ARBA00022679"/>
    </source>
</evidence>
<evidence type="ECO:0000256" key="11">
    <source>
        <dbReference type="ARBA" id="ARBA00032474"/>
    </source>
</evidence>
<reference evidence="13" key="2">
    <citation type="journal article" date="2024" name="Antonie Van Leeuwenhoek">
        <title>Roseihalotalea indica gen. nov., sp. nov., a halophilic Bacteroidetes from mesopelagic Southwest Indian Ocean with higher carbohydrate metabolic potential.</title>
        <authorList>
            <person name="Chen B."/>
            <person name="Zhang M."/>
            <person name="Lin D."/>
            <person name="Ye J."/>
            <person name="Tang K."/>
        </authorList>
    </citation>
    <scope>NUCLEOTIDE SEQUENCE</scope>
    <source>
        <strain evidence="13">TK19036</strain>
    </source>
</reference>
<organism evidence="13">
    <name type="scientific">Roseihalotalea indica</name>
    <dbReference type="NCBI Taxonomy" id="2867963"/>
    <lineage>
        <taxon>Bacteria</taxon>
        <taxon>Pseudomonadati</taxon>
        <taxon>Bacteroidota</taxon>
        <taxon>Cytophagia</taxon>
        <taxon>Cytophagales</taxon>
        <taxon>Catalimonadaceae</taxon>
        <taxon>Roseihalotalea</taxon>
    </lineage>
</organism>
<evidence type="ECO:0000256" key="12">
    <source>
        <dbReference type="ARBA" id="ARBA00049878"/>
    </source>
</evidence>
<evidence type="ECO:0000256" key="8">
    <source>
        <dbReference type="ARBA" id="ARBA00029745"/>
    </source>
</evidence>
<evidence type="ECO:0000256" key="1">
    <source>
        <dbReference type="ARBA" id="ARBA00005046"/>
    </source>
</evidence>
<comment type="catalytic activity">
    <reaction evidence="12">
        <text>2 [molybdopterin-synthase sulfur-carrier protein]-C-terminal-Gly-aminoethanethioate + cyclic pyranopterin phosphate + H2O = molybdopterin + 2 [molybdopterin-synthase sulfur-carrier protein]-C-terminal Gly-Gly + 2 H(+)</text>
        <dbReference type="Rhea" id="RHEA:26333"/>
        <dbReference type="Rhea" id="RHEA-COMP:12202"/>
        <dbReference type="Rhea" id="RHEA-COMP:19907"/>
        <dbReference type="ChEBI" id="CHEBI:15377"/>
        <dbReference type="ChEBI" id="CHEBI:15378"/>
        <dbReference type="ChEBI" id="CHEBI:58698"/>
        <dbReference type="ChEBI" id="CHEBI:59648"/>
        <dbReference type="ChEBI" id="CHEBI:90778"/>
        <dbReference type="ChEBI" id="CHEBI:232372"/>
        <dbReference type="EC" id="2.8.1.12"/>
    </reaction>
</comment>
<dbReference type="EC" id="2.8.1.12" evidence="3"/>
<dbReference type="InterPro" id="IPR003448">
    <property type="entry name" value="Mopterin_biosynth_MoaE"/>
</dbReference>
<dbReference type="FunFam" id="3.90.1170.40:FF:000003">
    <property type="entry name" value="Molybdopterin converting factor subunit 2"/>
    <property type="match status" value="1"/>
</dbReference>
<dbReference type="Pfam" id="PF02391">
    <property type="entry name" value="MoaE"/>
    <property type="match status" value="1"/>
</dbReference>
<protein>
    <recommendedName>
        <fullName evidence="4">Molybdopterin synthase catalytic subunit</fullName>
        <ecNumber evidence="3">2.8.1.12</ecNumber>
    </recommendedName>
    <alternativeName>
        <fullName evidence="10">MPT synthase subunit 2</fullName>
    </alternativeName>
    <alternativeName>
        <fullName evidence="8">Molybdenum cofactor biosynthesis protein E</fullName>
    </alternativeName>
    <alternativeName>
        <fullName evidence="9">Molybdopterin-converting factor large subunit</fullName>
    </alternativeName>
    <alternativeName>
        <fullName evidence="11">Molybdopterin-converting factor subunit 2</fullName>
    </alternativeName>
</protein>
<dbReference type="Gene3D" id="3.90.1170.40">
    <property type="entry name" value="Molybdopterin biosynthesis MoaE subunit"/>
    <property type="match status" value="1"/>
</dbReference>
<dbReference type="CDD" id="cd00756">
    <property type="entry name" value="MoaE"/>
    <property type="match status" value="1"/>
</dbReference>
<comment type="similarity">
    <text evidence="2">Belongs to the MoaE family.</text>
</comment>
<evidence type="ECO:0000256" key="4">
    <source>
        <dbReference type="ARBA" id="ARBA00013858"/>
    </source>
</evidence>
<evidence type="ECO:0000256" key="3">
    <source>
        <dbReference type="ARBA" id="ARBA00011950"/>
    </source>
</evidence>
<keyword evidence="5" id="KW-0808">Transferase</keyword>
<evidence type="ECO:0000256" key="6">
    <source>
        <dbReference type="ARBA" id="ARBA00023150"/>
    </source>
</evidence>
<comment type="subunit">
    <text evidence="7">Heterotetramer of 2 MoaD subunits and 2 MoaE subunits. Also stable as homodimer. The enzyme changes between these two forms during catalysis.</text>
</comment>
<evidence type="ECO:0000256" key="7">
    <source>
        <dbReference type="ARBA" id="ARBA00026066"/>
    </source>
</evidence>
<reference evidence="13" key="1">
    <citation type="journal article" date="2023" name="Comput. Struct. Biotechnol. J.">
        <title>Discovery of a novel marine Bacteroidetes with a rich repertoire of carbohydrate-active enzymes.</title>
        <authorList>
            <person name="Chen B."/>
            <person name="Liu G."/>
            <person name="Chen Q."/>
            <person name="Wang H."/>
            <person name="Liu L."/>
            <person name="Tang K."/>
        </authorList>
    </citation>
    <scope>NUCLEOTIDE SEQUENCE</scope>
    <source>
        <strain evidence="13">TK19036</strain>
    </source>
</reference>
<proteinExistence type="inferred from homology"/>
<dbReference type="InterPro" id="IPR036563">
    <property type="entry name" value="MoaE_sf"/>
</dbReference>
<evidence type="ECO:0000256" key="2">
    <source>
        <dbReference type="ARBA" id="ARBA00005426"/>
    </source>
</evidence>
<evidence type="ECO:0000313" key="13">
    <source>
        <dbReference type="EMBL" id="WKN37935.1"/>
    </source>
</evidence>